<evidence type="ECO:0000256" key="1">
    <source>
        <dbReference type="ARBA" id="ARBA00007871"/>
    </source>
</evidence>
<dbReference type="SMART" id="SM00529">
    <property type="entry name" value="HTH_DTXR"/>
    <property type="match status" value="1"/>
</dbReference>
<dbReference type="InterPro" id="IPR022687">
    <property type="entry name" value="HTH_DTXR"/>
</dbReference>
<gene>
    <name evidence="6" type="ORF">INP51_07730</name>
</gene>
<dbReference type="PANTHER" id="PTHR33238:SF7">
    <property type="entry name" value="IRON-DEPENDENT TRANSCRIPTIONAL REGULATOR"/>
    <property type="match status" value="1"/>
</dbReference>
<organism evidence="6 7">
    <name type="scientific">Blautia liquoris</name>
    <dbReference type="NCBI Taxonomy" id="2779518"/>
    <lineage>
        <taxon>Bacteria</taxon>
        <taxon>Bacillati</taxon>
        <taxon>Bacillota</taxon>
        <taxon>Clostridia</taxon>
        <taxon>Lachnospirales</taxon>
        <taxon>Lachnospiraceae</taxon>
        <taxon>Blautia</taxon>
    </lineage>
</organism>
<proteinExistence type="inferred from homology"/>
<dbReference type="PROSITE" id="PS50944">
    <property type="entry name" value="HTH_DTXR"/>
    <property type="match status" value="1"/>
</dbReference>
<feature type="domain" description="HTH dtxR-type" evidence="5">
    <location>
        <begin position="5"/>
        <end position="66"/>
    </location>
</feature>
<protein>
    <submittedName>
        <fullName evidence="6">Metal-dependent transcriptional regulator</fullName>
    </submittedName>
</protein>
<dbReference type="GO" id="GO:0046914">
    <property type="term" value="F:transition metal ion binding"/>
    <property type="evidence" value="ECO:0007669"/>
    <property type="project" value="InterPro"/>
</dbReference>
<sequence length="126" mass="14016">MHTNLHESGEDYLEAILVLGKKKGAVRRVDLADYFGYAKPSITVAIKSLISEGLVKADKEGLLCLTEKGVEKADKIYEQHCFFKQVLIDAEVDPVTADKEACKLEHCLSQESFDKLCIAYGQKHDA</sequence>
<evidence type="ECO:0000256" key="2">
    <source>
        <dbReference type="ARBA" id="ARBA00023015"/>
    </source>
</evidence>
<reference evidence="6 7" key="1">
    <citation type="submission" date="2020-10" db="EMBL/GenBank/DDBJ databases">
        <title>Blautia liquoris sp.nov., isolated from the mud in a fermentation cellar used for the production of Chinese strong-flavoured liquor.</title>
        <authorList>
            <person name="Lu L."/>
        </authorList>
    </citation>
    <scope>NUCLEOTIDE SEQUENCE [LARGE SCALE GENOMIC DNA]</scope>
    <source>
        <strain evidence="6 7">LZLJ-3</strain>
    </source>
</reference>
<evidence type="ECO:0000313" key="7">
    <source>
        <dbReference type="Proteomes" id="UP000593601"/>
    </source>
</evidence>
<keyword evidence="4" id="KW-0804">Transcription</keyword>
<dbReference type="InterPro" id="IPR022689">
    <property type="entry name" value="Iron_dep_repressor"/>
</dbReference>
<dbReference type="Proteomes" id="UP000593601">
    <property type="component" value="Chromosome"/>
</dbReference>
<keyword evidence="2" id="KW-0805">Transcription regulation</keyword>
<dbReference type="InterPro" id="IPR036388">
    <property type="entry name" value="WH-like_DNA-bd_sf"/>
</dbReference>
<dbReference type="GO" id="GO:0046983">
    <property type="term" value="F:protein dimerization activity"/>
    <property type="evidence" value="ECO:0007669"/>
    <property type="project" value="InterPro"/>
</dbReference>
<comment type="similarity">
    <text evidence="1">Belongs to the DtxR/MntR family.</text>
</comment>
<dbReference type="Gene3D" id="1.10.10.10">
    <property type="entry name" value="Winged helix-like DNA-binding domain superfamily/Winged helix DNA-binding domain"/>
    <property type="match status" value="1"/>
</dbReference>
<dbReference type="Pfam" id="PF01325">
    <property type="entry name" value="Fe_dep_repress"/>
    <property type="match status" value="1"/>
</dbReference>
<evidence type="ECO:0000256" key="4">
    <source>
        <dbReference type="ARBA" id="ARBA00023163"/>
    </source>
</evidence>
<evidence type="ECO:0000313" key="6">
    <source>
        <dbReference type="EMBL" id="QOV20796.1"/>
    </source>
</evidence>
<dbReference type="SUPFAM" id="SSF46785">
    <property type="entry name" value="Winged helix' DNA-binding domain"/>
    <property type="match status" value="1"/>
</dbReference>
<dbReference type="InterPro" id="IPR050536">
    <property type="entry name" value="DtxR_MntR_Metal-Reg"/>
</dbReference>
<dbReference type="InterPro" id="IPR001367">
    <property type="entry name" value="Fe_dep_repressor"/>
</dbReference>
<accession>A0A7M2RKC3</accession>
<evidence type="ECO:0000256" key="3">
    <source>
        <dbReference type="ARBA" id="ARBA00023125"/>
    </source>
</evidence>
<dbReference type="InterPro" id="IPR036390">
    <property type="entry name" value="WH_DNA-bd_sf"/>
</dbReference>
<dbReference type="InterPro" id="IPR036421">
    <property type="entry name" value="Fe_dep_repressor_sf"/>
</dbReference>
<dbReference type="Pfam" id="PF02742">
    <property type="entry name" value="Fe_dep_repr_C"/>
    <property type="match status" value="1"/>
</dbReference>
<dbReference type="Gene3D" id="1.10.60.10">
    <property type="entry name" value="Iron dependent repressor, metal binding and dimerisation domain"/>
    <property type="match status" value="1"/>
</dbReference>
<evidence type="ECO:0000259" key="5">
    <source>
        <dbReference type="PROSITE" id="PS50944"/>
    </source>
</evidence>
<keyword evidence="7" id="KW-1185">Reference proteome</keyword>
<name>A0A7M2RKC3_9FIRM</name>
<dbReference type="KEGG" id="bliq:INP51_07730"/>
<dbReference type="EMBL" id="CP063304">
    <property type="protein sequence ID" value="QOV20796.1"/>
    <property type="molecule type" value="Genomic_DNA"/>
</dbReference>
<dbReference type="AlphaFoldDB" id="A0A7M2RKC3"/>
<dbReference type="GO" id="GO:0003700">
    <property type="term" value="F:DNA-binding transcription factor activity"/>
    <property type="evidence" value="ECO:0007669"/>
    <property type="project" value="InterPro"/>
</dbReference>
<dbReference type="GO" id="GO:0003677">
    <property type="term" value="F:DNA binding"/>
    <property type="evidence" value="ECO:0007669"/>
    <property type="project" value="UniProtKB-KW"/>
</dbReference>
<dbReference type="RefSeq" id="WP_193737110.1">
    <property type="nucleotide sequence ID" value="NZ_CP063304.1"/>
</dbReference>
<dbReference type="PANTHER" id="PTHR33238">
    <property type="entry name" value="IRON (METAL) DEPENDENT REPRESSOR, DTXR FAMILY"/>
    <property type="match status" value="1"/>
</dbReference>
<dbReference type="SUPFAM" id="SSF47979">
    <property type="entry name" value="Iron-dependent repressor protein, dimerization domain"/>
    <property type="match status" value="1"/>
</dbReference>
<keyword evidence="3" id="KW-0238">DNA-binding</keyword>